<feature type="compositionally biased region" description="Basic residues" evidence="1">
    <location>
        <begin position="1"/>
        <end position="15"/>
    </location>
</feature>
<dbReference type="RefSeq" id="WP_283713641.1">
    <property type="nucleotide sequence ID" value="NZ_JASJEW010000005.1"/>
</dbReference>
<reference evidence="2" key="1">
    <citation type="submission" date="2023-05" db="EMBL/GenBank/DDBJ databases">
        <title>[olsenella] sp. nov., isolated from a pig farm feces dump.</title>
        <authorList>
            <person name="Chang Y.-H."/>
        </authorList>
    </citation>
    <scope>NUCLEOTIDE SEQUENCE</scope>
    <source>
        <strain evidence="2">YH-ols2217</strain>
    </source>
</reference>
<comment type="caution">
    <text evidence="2">The sequence shown here is derived from an EMBL/GenBank/DDBJ whole genome shotgun (WGS) entry which is preliminary data.</text>
</comment>
<gene>
    <name evidence="2" type="ORF">QJ043_04205</name>
</gene>
<accession>A0ABT6ZKU7</accession>
<protein>
    <submittedName>
        <fullName evidence="2">Uncharacterized protein</fullName>
    </submittedName>
</protein>
<sequence>MPGHRRTDKPSRSRAHAAPGQSFSEYRSCVRKKRYATKVEAQKAAKAGSRKKDAPALYVYQCPDCGGWHLTHRKPR</sequence>
<evidence type="ECO:0000313" key="3">
    <source>
        <dbReference type="Proteomes" id="UP001431693"/>
    </source>
</evidence>
<feature type="region of interest" description="Disordered" evidence="1">
    <location>
        <begin position="1"/>
        <end position="24"/>
    </location>
</feature>
<organism evidence="2 3">
    <name type="scientific">Kribbibacterium absianum</name>
    <dbReference type="NCBI Taxonomy" id="3044210"/>
    <lineage>
        <taxon>Bacteria</taxon>
        <taxon>Bacillati</taxon>
        <taxon>Actinomycetota</taxon>
        <taxon>Coriobacteriia</taxon>
        <taxon>Coriobacteriales</taxon>
        <taxon>Kribbibacteriaceae</taxon>
        <taxon>Kribbibacterium</taxon>
    </lineage>
</organism>
<dbReference type="EMBL" id="JASJEX010000002">
    <property type="protein sequence ID" value="MDJ1129281.1"/>
    <property type="molecule type" value="Genomic_DNA"/>
</dbReference>
<evidence type="ECO:0000256" key="1">
    <source>
        <dbReference type="SAM" id="MobiDB-lite"/>
    </source>
</evidence>
<dbReference type="Proteomes" id="UP001431693">
    <property type="component" value="Unassembled WGS sequence"/>
</dbReference>
<proteinExistence type="predicted"/>
<keyword evidence="3" id="KW-1185">Reference proteome</keyword>
<name>A0ABT6ZKU7_9ACTN</name>
<evidence type="ECO:0000313" key="2">
    <source>
        <dbReference type="EMBL" id="MDJ1129281.1"/>
    </source>
</evidence>